<dbReference type="RefSeq" id="WP_073537582.1">
    <property type="nucleotide sequence ID" value="NZ_CP018335.1"/>
</dbReference>
<reference evidence="3 4" key="1">
    <citation type="submission" date="2016-12" db="EMBL/GenBank/DDBJ databases">
        <title>Complete genome sequence of Clostridium kluyveri JZZ isolated from the pit mud of a Chinese flavor liquor-making factory.</title>
        <authorList>
            <person name="Wang Y."/>
        </authorList>
    </citation>
    <scope>NUCLEOTIDE SEQUENCE [LARGE SCALE GENOMIC DNA]</scope>
    <source>
        <strain evidence="3 4">JZZ</strain>
    </source>
</reference>
<evidence type="ECO:0000256" key="1">
    <source>
        <dbReference type="ARBA" id="ARBA00022679"/>
    </source>
</evidence>
<dbReference type="InterPro" id="IPR000182">
    <property type="entry name" value="GNAT_dom"/>
</dbReference>
<accession>A0A1L5F4E8</accession>
<dbReference type="InterPro" id="IPR016181">
    <property type="entry name" value="Acyl_CoA_acyltransferase"/>
</dbReference>
<evidence type="ECO:0000313" key="4">
    <source>
        <dbReference type="Proteomes" id="UP000184604"/>
    </source>
</evidence>
<dbReference type="AlphaFoldDB" id="A0A1L5F4E8"/>
<dbReference type="Pfam" id="PF00583">
    <property type="entry name" value="Acetyltransf_1"/>
    <property type="match status" value="1"/>
</dbReference>
<dbReference type="Gene3D" id="3.40.630.30">
    <property type="match status" value="1"/>
</dbReference>
<dbReference type="PANTHER" id="PTHR13947:SF37">
    <property type="entry name" value="LD18367P"/>
    <property type="match status" value="1"/>
</dbReference>
<dbReference type="EMBL" id="CP018335">
    <property type="protein sequence ID" value="APM37886.1"/>
    <property type="molecule type" value="Genomic_DNA"/>
</dbReference>
<sequence>MILKIQQEEYKLPITADDQPDLANIDTFYRENNGNFWVAVDNQVVIGTIAIKNIGNKNATLRKMFVKQEYNRGKDIGVSSNLLLQLLDWAKQENFSRIFLGTTSQFLAAHRFYEKNGFKEMFKWIRSTFMKN</sequence>
<keyword evidence="1" id="KW-0808">Transferase</keyword>
<name>A0A1L5F4E8_CLOKL</name>
<dbReference type="PROSITE" id="PS51186">
    <property type="entry name" value="GNAT"/>
    <property type="match status" value="1"/>
</dbReference>
<feature type="domain" description="N-acetyltransferase" evidence="2">
    <location>
        <begin position="1"/>
        <end position="132"/>
    </location>
</feature>
<proteinExistence type="predicted"/>
<gene>
    <name evidence="3" type="ORF">BS101_03600</name>
</gene>
<evidence type="ECO:0000313" key="3">
    <source>
        <dbReference type="EMBL" id="APM37886.1"/>
    </source>
</evidence>
<protein>
    <recommendedName>
        <fullName evidence="2">N-acetyltransferase domain-containing protein</fullName>
    </recommendedName>
</protein>
<dbReference type="OrthoDB" id="5419426at2"/>
<dbReference type="PANTHER" id="PTHR13947">
    <property type="entry name" value="GNAT FAMILY N-ACETYLTRANSFERASE"/>
    <property type="match status" value="1"/>
</dbReference>
<evidence type="ECO:0000259" key="2">
    <source>
        <dbReference type="PROSITE" id="PS51186"/>
    </source>
</evidence>
<dbReference type="Proteomes" id="UP000184604">
    <property type="component" value="Chromosome"/>
</dbReference>
<dbReference type="SUPFAM" id="SSF55729">
    <property type="entry name" value="Acyl-CoA N-acyltransferases (Nat)"/>
    <property type="match status" value="1"/>
</dbReference>
<organism evidence="3 4">
    <name type="scientific">Clostridium kluyveri</name>
    <dbReference type="NCBI Taxonomy" id="1534"/>
    <lineage>
        <taxon>Bacteria</taxon>
        <taxon>Bacillati</taxon>
        <taxon>Bacillota</taxon>
        <taxon>Clostridia</taxon>
        <taxon>Eubacteriales</taxon>
        <taxon>Clostridiaceae</taxon>
        <taxon>Clostridium</taxon>
    </lineage>
</organism>
<dbReference type="CDD" id="cd04301">
    <property type="entry name" value="NAT_SF"/>
    <property type="match status" value="1"/>
</dbReference>
<dbReference type="InterPro" id="IPR050769">
    <property type="entry name" value="NAT_camello-type"/>
</dbReference>
<dbReference type="GO" id="GO:0008080">
    <property type="term" value="F:N-acetyltransferase activity"/>
    <property type="evidence" value="ECO:0007669"/>
    <property type="project" value="InterPro"/>
</dbReference>